<dbReference type="PIRSF" id="PIRSF003113">
    <property type="entry name" value="BolA"/>
    <property type="match status" value="1"/>
</dbReference>
<dbReference type="InterPro" id="IPR036065">
    <property type="entry name" value="BolA-like_sf"/>
</dbReference>
<organism evidence="3 4">
    <name type="scientific">Allosphingosinicella flava</name>
    <dbReference type="NCBI Taxonomy" id="2771430"/>
    <lineage>
        <taxon>Bacteria</taxon>
        <taxon>Pseudomonadati</taxon>
        <taxon>Pseudomonadota</taxon>
        <taxon>Alphaproteobacteria</taxon>
        <taxon>Sphingomonadales</taxon>
        <taxon>Sphingomonadaceae</taxon>
        <taxon>Allosphingosinicella</taxon>
    </lineage>
</organism>
<dbReference type="EMBL" id="CP065592">
    <property type="protein sequence ID" value="QPQ54448.1"/>
    <property type="molecule type" value="Genomic_DNA"/>
</dbReference>
<dbReference type="Pfam" id="PF01722">
    <property type="entry name" value="BolA"/>
    <property type="match status" value="1"/>
</dbReference>
<evidence type="ECO:0000313" key="3">
    <source>
        <dbReference type="EMBL" id="QPQ54448.1"/>
    </source>
</evidence>
<feature type="region of interest" description="Disordered" evidence="2">
    <location>
        <begin position="21"/>
        <end position="48"/>
    </location>
</feature>
<dbReference type="GO" id="GO:0016226">
    <property type="term" value="P:iron-sulfur cluster assembly"/>
    <property type="evidence" value="ECO:0007669"/>
    <property type="project" value="TreeGrafter"/>
</dbReference>
<dbReference type="SUPFAM" id="SSF82657">
    <property type="entry name" value="BolA-like"/>
    <property type="match status" value="1"/>
</dbReference>
<dbReference type="KEGG" id="sflv:IC614_08865"/>
<dbReference type="Gene3D" id="3.30.300.90">
    <property type="entry name" value="BolA-like"/>
    <property type="match status" value="1"/>
</dbReference>
<dbReference type="InterPro" id="IPR002634">
    <property type="entry name" value="BolA"/>
</dbReference>
<reference evidence="3 4" key="1">
    <citation type="submission" date="2020-11" db="EMBL/GenBank/DDBJ databases">
        <title>Genome seq and assembly of Sphingosinicella sp.</title>
        <authorList>
            <person name="Chhetri G."/>
        </authorList>
    </citation>
    <scope>NUCLEOTIDE SEQUENCE [LARGE SCALE GENOMIC DNA]</scope>
    <source>
        <strain evidence="3 4">UDD2</strain>
    </source>
</reference>
<dbReference type="AlphaFoldDB" id="A0A7T2GIF2"/>
<dbReference type="PANTHER" id="PTHR46230:SF7">
    <property type="entry name" value="BOLA-LIKE PROTEIN 1"/>
    <property type="match status" value="1"/>
</dbReference>
<evidence type="ECO:0000256" key="1">
    <source>
        <dbReference type="RuleBase" id="RU003860"/>
    </source>
</evidence>
<gene>
    <name evidence="3" type="ORF">IC614_08865</name>
</gene>
<dbReference type="RefSeq" id="WP_200970974.1">
    <property type="nucleotide sequence ID" value="NZ_CP065592.1"/>
</dbReference>
<dbReference type="PANTHER" id="PTHR46230">
    <property type="match status" value="1"/>
</dbReference>
<accession>A0A7T2GIF2</accession>
<dbReference type="Proteomes" id="UP000594873">
    <property type="component" value="Chromosome"/>
</dbReference>
<evidence type="ECO:0000313" key="4">
    <source>
        <dbReference type="Proteomes" id="UP000594873"/>
    </source>
</evidence>
<feature type="compositionally biased region" description="Basic and acidic residues" evidence="2">
    <location>
        <begin position="27"/>
        <end position="48"/>
    </location>
</feature>
<protein>
    <submittedName>
        <fullName evidence="3">BolA family transcriptional regulator</fullName>
    </submittedName>
</protein>
<sequence length="94" mass="10419">MSEPCTGPVAAEITKRLTESLDPSHLVVRDDSEMHRGHAGHDPRGESHFTVEMVSARFQGLSRVQRQRLVNEALAELLKERVHALAIRAKAPGE</sequence>
<comment type="similarity">
    <text evidence="1">Belongs to the BolA/IbaG family.</text>
</comment>
<proteinExistence type="inferred from homology"/>
<name>A0A7T2GIF2_9SPHN</name>
<evidence type="ECO:0000256" key="2">
    <source>
        <dbReference type="SAM" id="MobiDB-lite"/>
    </source>
</evidence>
<keyword evidence="4" id="KW-1185">Reference proteome</keyword>